<evidence type="ECO:0000256" key="5">
    <source>
        <dbReference type="PROSITE-ProRule" id="PRU00175"/>
    </source>
</evidence>
<evidence type="ECO:0000256" key="3">
    <source>
        <dbReference type="ARBA" id="ARBA00022771"/>
    </source>
</evidence>
<dbReference type="InterPro" id="IPR050216">
    <property type="entry name" value="LRR_domain-containing"/>
</dbReference>
<keyword evidence="4" id="KW-0862">Zinc</keyword>
<protein>
    <recommendedName>
        <fullName evidence="7">RING-type domain-containing protein</fullName>
    </recommendedName>
</protein>
<keyword evidence="3 5" id="KW-0479">Metal-binding</keyword>
<evidence type="ECO:0000256" key="2">
    <source>
        <dbReference type="ARBA" id="ARBA00022737"/>
    </source>
</evidence>
<dbReference type="SMART" id="SM00369">
    <property type="entry name" value="LRR_TYP"/>
    <property type="match status" value="3"/>
</dbReference>
<dbReference type="InterPro" id="IPR055414">
    <property type="entry name" value="LRR_R13L4/SHOC2-like"/>
</dbReference>
<accession>A0A6L2PMW8</accession>
<keyword evidence="1" id="KW-0433">Leucine-rich repeat</keyword>
<proteinExistence type="predicted"/>
<feature type="coiled-coil region" evidence="6">
    <location>
        <begin position="248"/>
        <end position="278"/>
    </location>
</feature>
<evidence type="ECO:0000313" key="8">
    <source>
        <dbReference type="EMBL" id="GFG33943.1"/>
    </source>
</evidence>
<dbReference type="InterPro" id="IPR003591">
    <property type="entry name" value="Leu-rich_rpt_typical-subtyp"/>
</dbReference>
<dbReference type="InterPro" id="IPR032675">
    <property type="entry name" value="LRR_dom_sf"/>
</dbReference>
<dbReference type="EMBL" id="BLKM01000461">
    <property type="protein sequence ID" value="GFG33943.1"/>
    <property type="molecule type" value="Genomic_DNA"/>
</dbReference>
<evidence type="ECO:0000256" key="1">
    <source>
        <dbReference type="ARBA" id="ARBA00022614"/>
    </source>
</evidence>
<dbReference type="GO" id="GO:0005737">
    <property type="term" value="C:cytoplasm"/>
    <property type="evidence" value="ECO:0007669"/>
    <property type="project" value="TreeGrafter"/>
</dbReference>
<evidence type="ECO:0000256" key="4">
    <source>
        <dbReference type="ARBA" id="ARBA00022833"/>
    </source>
</evidence>
<sequence>MPFSLFGKKESKSVDYKSRLEHKLYLARENPEPVFDLSDCGLKQVPSGIYSLCRVFRKESLYLQDNQLTSLVGGGNICDLSMLQTLDLHSNSFVYLPGEIRHLRNLEVLNISSNQLKLLPDSIGQLEKLCVFNISSNQLKALPDSVGNLKCLQHLDVHDNKHLKVLPASLARATGLREIMLDPVRFIYPPEEIAVQGTLVIKQFLSQVYGNSLSTDDGMKESIRNVVFSALSAELHCAMNDVFVRLMHEQKQQELLMLQKNMEEQQKKEVELQNAKKSDAGRLLEDLMEQQCKIETEVLQLQRKREAERINLVKQLQEVEKNADSVISQLLAMNASWDSKQLQHLLEMEKREEQQLLNVAQNKYQSYQRKDVISSMEAILEEECLREKKLREYEQGRAEVTRTLLSQQMESDQQLENILSAKGQIKSELMGRLQKDEELQCAAVGALLERSDARSWSLVHQVTLVESQLAALTAVEMERRKLQMTEQVEELSQKRVALSVLLMDLLSQQAERRQQLLNTLTEIEKRRWVDEEGQSKDGDFWLRQYQRLLDSRPTYLVEMDQMLDPLLAHHLVVAGVIHCLPFLARWVKSTQAFEGVTDSMLKQAGVTQSEMRRAVLQAIRLYLDDRAAAAKSVHERLQTPGAECRAEPSAPPAEEMEECGSGHNIPVAECVVCMDEKCEVILVPCGHMCCCIRCVDMLTECPMCRAAIEKKNLGCVTDQVRCIEKSDLKKNRSNKPFINAFVHTLQ</sequence>
<keyword evidence="9" id="KW-1185">Reference proteome</keyword>
<dbReference type="InterPro" id="IPR001841">
    <property type="entry name" value="Znf_RING"/>
</dbReference>
<dbReference type="SUPFAM" id="SSF57850">
    <property type="entry name" value="RING/U-box"/>
    <property type="match status" value="1"/>
</dbReference>
<dbReference type="AlphaFoldDB" id="A0A6L2PMW8"/>
<evidence type="ECO:0000313" key="9">
    <source>
        <dbReference type="Proteomes" id="UP000502823"/>
    </source>
</evidence>
<evidence type="ECO:0000259" key="7">
    <source>
        <dbReference type="PROSITE" id="PS50089"/>
    </source>
</evidence>
<dbReference type="PROSITE" id="PS50089">
    <property type="entry name" value="ZF_RING_2"/>
    <property type="match status" value="1"/>
</dbReference>
<keyword evidence="2" id="KW-0677">Repeat</keyword>
<comment type="caution">
    <text evidence="8">The sequence shown here is derived from an EMBL/GenBank/DDBJ whole genome shotgun (WGS) entry which is preliminary data.</text>
</comment>
<reference evidence="9" key="1">
    <citation type="submission" date="2020-01" db="EMBL/GenBank/DDBJ databases">
        <title>Draft genome sequence of the Termite Coptotermes fromosanus.</title>
        <authorList>
            <person name="Itakura S."/>
            <person name="Yosikawa Y."/>
            <person name="Umezawa K."/>
        </authorList>
    </citation>
    <scope>NUCLEOTIDE SEQUENCE [LARGE SCALE GENOMIC DNA]</scope>
</reference>
<feature type="domain" description="RING-type" evidence="7">
    <location>
        <begin position="670"/>
        <end position="705"/>
    </location>
</feature>
<name>A0A6L2PMW8_COPFO</name>
<dbReference type="PANTHER" id="PTHR48051">
    <property type="match status" value="1"/>
</dbReference>
<keyword evidence="3 5" id="KW-0863">Zinc-finger</keyword>
<dbReference type="SUPFAM" id="SSF52058">
    <property type="entry name" value="L domain-like"/>
    <property type="match status" value="1"/>
</dbReference>
<feature type="coiled-coil region" evidence="6">
    <location>
        <begin position="474"/>
        <end position="526"/>
    </location>
</feature>
<dbReference type="InterPro" id="IPR013083">
    <property type="entry name" value="Znf_RING/FYVE/PHD"/>
</dbReference>
<dbReference type="Pfam" id="PF23598">
    <property type="entry name" value="LRR_14"/>
    <property type="match status" value="1"/>
</dbReference>
<keyword evidence="6" id="KW-0175">Coiled coil</keyword>
<dbReference type="PROSITE" id="PS51450">
    <property type="entry name" value="LRR"/>
    <property type="match status" value="1"/>
</dbReference>
<dbReference type="GO" id="GO:0008270">
    <property type="term" value="F:zinc ion binding"/>
    <property type="evidence" value="ECO:0007669"/>
    <property type="project" value="UniProtKB-KW"/>
</dbReference>
<dbReference type="Gene3D" id="3.30.40.10">
    <property type="entry name" value="Zinc/RING finger domain, C3HC4 (zinc finger)"/>
    <property type="match status" value="1"/>
</dbReference>
<dbReference type="Proteomes" id="UP000502823">
    <property type="component" value="Unassembled WGS sequence"/>
</dbReference>
<gene>
    <name evidence="8" type="ORF">Cfor_00371</name>
</gene>
<dbReference type="Pfam" id="PF13920">
    <property type="entry name" value="zf-C3HC4_3"/>
    <property type="match status" value="1"/>
</dbReference>
<dbReference type="Gene3D" id="3.80.10.10">
    <property type="entry name" value="Ribonuclease Inhibitor"/>
    <property type="match status" value="1"/>
</dbReference>
<dbReference type="OrthoDB" id="1711136at2759"/>
<dbReference type="InterPro" id="IPR001611">
    <property type="entry name" value="Leu-rich_rpt"/>
</dbReference>
<organism evidence="8 9">
    <name type="scientific">Coptotermes formosanus</name>
    <name type="common">Formosan subterranean termite</name>
    <dbReference type="NCBI Taxonomy" id="36987"/>
    <lineage>
        <taxon>Eukaryota</taxon>
        <taxon>Metazoa</taxon>
        <taxon>Ecdysozoa</taxon>
        <taxon>Arthropoda</taxon>
        <taxon>Hexapoda</taxon>
        <taxon>Insecta</taxon>
        <taxon>Pterygota</taxon>
        <taxon>Neoptera</taxon>
        <taxon>Polyneoptera</taxon>
        <taxon>Dictyoptera</taxon>
        <taxon>Blattodea</taxon>
        <taxon>Blattoidea</taxon>
        <taxon>Termitoidae</taxon>
        <taxon>Rhinotermitidae</taxon>
        <taxon>Coptotermes</taxon>
    </lineage>
</organism>
<dbReference type="PANTHER" id="PTHR48051:SF47">
    <property type="entry name" value="LEUCINE RICH REPEAT AND STERILE ALPHA MOTIF CONTAINING 1"/>
    <property type="match status" value="1"/>
</dbReference>
<dbReference type="InParanoid" id="A0A6L2PMW8"/>
<evidence type="ECO:0000256" key="6">
    <source>
        <dbReference type="SAM" id="Coils"/>
    </source>
</evidence>